<organism evidence="8 9">
    <name type="scientific">Aegilops tauschii subsp. strangulata</name>
    <name type="common">Goatgrass</name>
    <dbReference type="NCBI Taxonomy" id="200361"/>
    <lineage>
        <taxon>Eukaryota</taxon>
        <taxon>Viridiplantae</taxon>
        <taxon>Streptophyta</taxon>
        <taxon>Embryophyta</taxon>
        <taxon>Tracheophyta</taxon>
        <taxon>Spermatophyta</taxon>
        <taxon>Magnoliopsida</taxon>
        <taxon>Liliopsida</taxon>
        <taxon>Poales</taxon>
        <taxon>Poaceae</taxon>
        <taxon>BOP clade</taxon>
        <taxon>Pooideae</taxon>
        <taxon>Triticodae</taxon>
        <taxon>Triticeae</taxon>
        <taxon>Triticinae</taxon>
        <taxon>Aegilops</taxon>
    </lineage>
</organism>
<dbReference type="PANTHER" id="PTHR31973">
    <property type="entry name" value="POLYPROTEIN, PUTATIVE-RELATED"/>
    <property type="match status" value="1"/>
</dbReference>
<dbReference type="PROSITE" id="PS50158">
    <property type="entry name" value="ZF_CCHC"/>
    <property type="match status" value="1"/>
</dbReference>
<dbReference type="Pfam" id="PF04434">
    <property type="entry name" value="SWIM"/>
    <property type="match status" value="1"/>
</dbReference>
<dbReference type="Gramene" id="AET7Gv20901000.2">
    <property type="protein sequence ID" value="AET7Gv20901000.2"/>
    <property type="gene ID" value="AET7Gv20901000"/>
</dbReference>
<dbReference type="InterPro" id="IPR001878">
    <property type="entry name" value="Znf_CCHC"/>
</dbReference>
<evidence type="ECO:0000256" key="3">
    <source>
        <dbReference type="ARBA" id="ARBA00022833"/>
    </source>
</evidence>
<dbReference type="GO" id="GO:0008270">
    <property type="term" value="F:zinc ion binding"/>
    <property type="evidence" value="ECO:0007669"/>
    <property type="project" value="UniProtKB-KW"/>
</dbReference>
<reference evidence="8" key="5">
    <citation type="journal article" date="2021" name="G3 (Bethesda)">
        <title>Aegilops tauschii genome assembly Aet v5.0 features greater sequence contiguity and improved annotation.</title>
        <authorList>
            <person name="Wang L."/>
            <person name="Zhu T."/>
            <person name="Rodriguez J.C."/>
            <person name="Deal K.R."/>
            <person name="Dubcovsky J."/>
            <person name="McGuire P.E."/>
            <person name="Lux T."/>
            <person name="Spannagl M."/>
            <person name="Mayer K.F.X."/>
            <person name="Baldrich P."/>
            <person name="Meyers B.C."/>
            <person name="Huo N."/>
            <person name="Gu Y.Q."/>
            <person name="Zhou H."/>
            <person name="Devos K.M."/>
            <person name="Bennetzen J.L."/>
            <person name="Unver T."/>
            <person name="Budak H."/>
            <person name="Gulick P.J."/>
            <person name="Galiba G."/>
            <person name="Kalapos B."/>
            <person name="Nelson D.R."/>
            <person name="Li P."/>
            <person name="You F.M."/>
            <person name="Luo M.C."/>
            <person name="Dvorak J."/>
        </authorList>
    </citation>
    <scope>NUCLEOTIDE SEQUENCE [LARGE SCALE GENOMIC DNA]</scope>
    <source>
        <strain evidence="8">cv. AL8/78</strain>
    </source>
</reference>
<dbReference type="PROSITE" id="PS50966">
    <property type="entry name" value="ZF_SWIM"/>
    <property type="match status" value="1"/>
</dbReference>
<reference evidence="9" key="2">
    <citation type="journal article" date="2017" name="Nat. Plants">
        <title>The Aegilops tauschii genome reveals multiple impacts of transposons.</title>
        <authorList>
            <person name="Zhao G."/>
            <person name="Zou C."/>
            <person name="Li K."/>
            <person name="Wang K."/>
            <person name="Li T."/>
            <person name="Gao L."/>
            <person name="Zhang X."/>
            <person name="Wang H."/>
            <person name="Yang Z."/>
            <person name="Liu X."/>
            <person name="Jiang W."/>
            <person name="Mao L."/>
            <person name="Kong X."/>
            <person name="Jiao Y."/>
            <person name="Jia J."/>
        </authorList>
    </citation>
    <scope>NUCLEOTIDE SEQUENCE [LARGE SCALE GENOMIC DNA]</scope>
    <source>
        <strain evidence="9">cv. AL8/78</strain>
    </source>
</reference>
<feature type="domain" description="SWIM-type" evidence="7">
    <location>
        <begin position="195"/>
        <end position="236"/>
    </location>
</feature>
<dbReference type="Proteomes" id="UP000015105">
    <property type="component" value="Chromosome 7D"/>
</dbReference>
<evidence type="ECO:0000256" key="4">
    <source>
        <dbReference type="PROSITE-ProRule" id="PRU00047"/>
    </source>
</evidence>
<dbReference type="SUPFAM" id="SSF57756">
    <property type="entry name" value="Retrovirus zinc finger-like domains"/>
    <property type="match status" value="1"/>
</dbReference>
<evidence type="ECO:0000259" key="6">
    <source>
        <dbReference type="PROSITE" id="PS50158"/>
    </source>
</evidence>
<keyword evidence="1" id="KW-0479">Metal-binding</keyword>
<dbReference type="AlphaFoldDB" id="A0A453SCV6"/>
<dbReference type="InterPro" id="IPR007527">
    <property type="entry name" value="Znf_SWIM"/>
</dbReference>
<keyword evidence="9" id="KW-1185">Reference proteome</keyword>
<evidence type="ECO:0008006" key="10">
    <source>
        <dbReference type="Google" id="ProtNLM"/>
    </source>
</evidence>
<reference evidence="8" key="4">
    <citation type="submission" date="2019-03" db="UniProtKB">
        <authorList>
            <consortium name="EnsemblPlants"/>
        </authorList>
    </citation>
    <scope>IDENTIFICATION</scope>
</reference>
<evidence type="ECO:0000256" key="1">
    <source>
        <dbReference type="ARBA" id="ARBA00022723"/>
    </source>
</evidence>
<keyword evidence="2 4" id="KW-0863">Zinc-finger</keyword>
<dbReference type="GO" id="GO:0003676">
    <property type="term" value="F:nucleic acid binding"/>
    <property type="evidence" value="ECO:0007669"/>
    <property type="project" value="InterPro"/>
</dbReference>
<evidence type="ECO:0000256" key="2">
    <source>
        <dbReference type="ARBA" id="ARBA00022771"/>
    </source>
</evidence>
<dbReference type="PANTHER" id="PTHR31973:SF195">
    <property type="entry name" value="MUDR FAMILY TRANSPOSASE"/>
    <property type="match status" value="1"/>
</dbReference>
<keyword evidence="3" id="KW-0862">Zinc</keyword>
<evidence type="ECO:0000313" key="8">
    <source>
        <dbReference type="EnsemblPlants" id="AET7Gv20901000.2"/>
    </source>
</evidence>
<reference evidence="9" key="1">
    <citation type="journal article" date="2014" name="Science">
        <title>Ancient hybridizations among the ancestral genomes of bread wheat.</title>
        <authorList>
            <consortium name="International Wheat Genome Sequencing Consortium,"/>
            <person name="Marcussen T."/>
            <person name="Sandve S.R."/>
            <person name="Heier L."/>
            <person name="Spannagl M."/>
            <person name="Pfeifer M."/>
            <person name="Jakobsen K.S."/>
            <person name="Wulff B.B."/>
            <person name="Steuernagel B."/>
            <person name="Mayer K.F."/>
            <person name="Olsen O.A."/>
        </authorList>
    </citation>
    <scope>NUCLEOTIDE SEQUENCE [LARGE SCALE GENOMIC DNA]</scope>
    <source>
        <strain evidence="9">cv. AL8/78</strain>
    </source>
</reference>
<evidence type="ECO:0000313" key="9">
    <source>
        <dbReference type="Proteomes" id="UP000015105"/>
    </source>
</evidence>
<dbReference type="InterPro" id="IPR036875">
    <property type="entry name" value="Znf_CCHC_sf"/>
</dbReference>
<dbReference type="SMART" id="SM00575">
    <property type="entry name" value="ZnF_PMZ"/>
    <property type="match status" value="1"/>
</dbReference>
<dbReference type="InterPro" id="IPR006564">
    <property type="entry name" value="Znf_PMZ"/>
</dbReference>
<evidence type="ECO:0000256" key="5">
    <source>
        <dbReference type="SAM" id="MobiDB-lite"/>
    </source>
</evidence>
<accession>A0A453SCV6</accession>
<dbReference type="EnsemblPlants" id="AET7Gv20901000.2">
    <property type="protein sequence ID" value="AET7Gv20901000.2"/>
    <property type="gene ID" value="AET7Gv20901000"/>
</dbReference>
<protein>
    <recommendedName>
        <fullName evidence="10">SWIM-type domain-containing protein</fullName>
    </recommendedName>
</protein>
<reference evidence="8" key="3">
    <citation type="journal article" date="2017" name="Nature">
        <title>Genome sequence of the progenitor of the wheat D genome Aegilops tauschii.</title>
        <authorList>
            <person name="Luo M.C."/>
            <person name="Gu Y.Q."/>
            <person name="Puiu D."/>
            <person name="Wang H."/>
            <person name="Twardziok S.O."/>
            <person name="Deal K.R."/>
            <person name="Huo N."/>
            <person name="Zhu T."/>
            <person name="Wang L."/>
            <person name="Wang Y."/>
            <person name="McGuire P.E."/>
            <person name="Liu S."/>
            <person name="Long H."/>
            <person name="Ramasamy R.K."/>
            <person name="Rodriguez J.C."/>
            <person name="Van S.L."/>
            <person name="Yuan L."/>
            <person name="Wang Z."/>
            <person name="Xia Z."/>
            <person name="Xiao L."/>
            <person name="Anderson O.D."/>
            <person name="Ouyang S."/>
            <person name="Liang Y."/>
            <person name="Zimin A.V."/>
            <person name="Pertea G."/>
            <person name="Qi P."/>
            <person name="Bennetzen J.L."/>
            <person name="Dai X."/>
            <person name="Dawson M.W."/>
            <person name="Muller H.G."/>
            <person name="Kugler K."/>
            <person name="Rivarola-Duarte L."/>
            <person name="Spannagl M."/>
            <person name="Mayer K.F.X."/>
            <person name="Lu F.H."/>
            <person name="Bevan M.W."/>
            <person name="Leroy P."/>
            <person name="Li P."/>
            <person name="You F.M."/>
            <person name="Sun Q."/>
            <person name="Liu Z."/>
            <person name="Lyons E."/>
            <person name="Wicker T."/>
            <person name="Salzberg S.L."/>
            <person name="Devos K.M."/>
            <person name="Dvorak J."/>
        </authorList>
    </citation>
    <scope>NUCLEOTIDE SEQUENCE [LARGE SCALE GENOMIC DNA]</scope>
    <source>
        <strain evidence="8">cv. AL8/78</strain>
    </source>
</reference>
<name>A0A453SCV6_AEGTS</name>
<feature type="region of interest" description="Disordered" evidence="5">
    <location>
        <begin position="372"/>
        <end position="393"/>
    </location>
</feature>
<proteinExistence type="predicted"/>
<sequence>MQQLRRAVGCPPGLVISSDACKGLENAVEKIFPKCEYRECMRHLYQKFMKKFHGKVYTDHLYPATRGFTEHKFRWHMQKIFEADPSAIEYLEKHHNRIWYRCAFGVDSKVDYLTNNISESFNKQIKDLKGLNLCELLDRIRELIMVKFNVRRHVGRYLAGIILPEVLKRLNALSKTIGPHKVAWNTEHEAEITLYDVKAYDQRHTVDLKQRTCSCRKFQVSGQPCIHALTFICSMRGANIESFVDEYYSVAKFQAAYAGALPTMTDRTQWEQVDLGFMVYPPVQEKRPPGRPRVQRIRGFLEDPGRKVVKCKKCGRNGHFAKTCNLPPLVIAEPPPMEHTPTKREREMLLQPRRKLWKMTNLSQIIKDRRLLSRRTRRSRRQRRSRRRRRLRK</sequence>
<evidence type="ECO:0000259" key="7">
    <source>
        <dbReference type="PROSITE" id="PS50966"/>
    </source>
</evidence>
<feature type="domain" description="CCHC-type" evidence="6">
    <location>
        <begin position="310"/>
        <end position="324"/>
    </location>
</feature>